<keyword evidence="4" id="KW-0407">Ion channel</keyword>
<feature type="transmembrane region" description="Helical" evidence="2">
    <location>
        <begin position="66"/>
        <end position="82"/>
    </location>
</feature>
<dbReference type="AlphaFoldDB" id="A0A5Q0H1J4"/>
<feature type="transmembrane region" description="Helical" evidence="2">
    <location>
        <begin position="133"/>
        <end position="151"/>
    </location>
</feature>
<evidence type="ECO:0000256" key="2">
    <source>
        <dbReference type="SAM" id="Phobius"/>
    </source>
</evidence>
<keyword evidence="2" id="KW-0472">Membrane</keyword>
<sequence length="204" mass="21750">MIRWVGTVAAVVVLVAAYRWLPDAGPTAPGVGVRWAIGLAVVAVVLAWQLRAVARSRHPVRRGLRALVLVVALFLLVFAKSYQLLALAHDGAFSEPLDEDDALYFTVTVFATVGFGDLVPLSPPARLLVTLQMLGDLVVVGGAARLLVIVARNRSRGLGTGPPGQQQRHAEPRDRHAPEHGQGRGEGPPVRRPGHDGPGQRGTE</sequence>
<gene>
    <name evidence="4" type="ORF">EKG83_21420</name>
</gene>
<name>A0A5Q0H1J4_SACSY</name>
<dbReference type="InterPro" id="IPR013099">
    <property type="entry name" value="K_chnl_dom"/>
</dbReference>
<organism evidence="4 5">
    <name type="scientific">Saccharothrix syringae</name>
    <name type="common">Nocardiopsis syringae</name>
    <dbReference type="NCBI Taxonomy" id="103733"/>
    <lineage>
        <taxon>Bacteria</taxon>
        <taxon>Bacillati</taxon>
        <taxon>Actinomycetota</taxon>
        <taxon>Actinomycetes</taxon>
        <taxon>Pseudonocardiales</taxon>
        <taxon>Pseudonocardiaceae</taxon>
        <taxon>Saccharothrix</taxon>
    </lineage>
</organism>
<proteinExistence type="predicted"/>
<accession>A0A5Q0H1J4</accession>
<feature type="region of interest" description="Disordered" evidence="1">
    <location>
        <begin position="157"/>
        <end position="204"/>
    </location>
</feature>
<dbReference type="OrthoDB" id="9799090at2"/>
<keyword evidence="2" id="KW-1133">Transmembrane helix</keyword>
<protein>
    <submittedName>
        <fullName evidence="4">Two pore domain potassium channel family protein</fullName>
    </submittedName>
</protein>
<keyword evidence="4" id="KW-0813">Transport</keyword>
<evidence type="ECO:0000256" key="1">
    <source>
        <dbReference type="SAM" id="MobiDB-lite"/>
    </source>
</evidence>
<feature type="compositionally biased region" description="Basic and acidic residues" evidence="1">
    <location>
        <begin position="168"/>
        <end position="183"/>
    </location>
</feature>
<dbReference type="KEGG" id="ssyi:EKG83_21420"/>
<dbReference type="Gene3D" id="1.10.287.70">
    <property type="match status" value="1"/>
</dbReference>
<reference evidence="5" key="1">
    <citation type="journal article" date="2021" name="Curr. Microbiol.">
        <title>Complete genome of nocamycin-producing strain Saccharothrix syringae NRRL B-16468 reveals the biosynthetic potential for secondary metabolites.</title>
        <authorList>
            <person name="Mo X."/>
            <person name="Yang S."/>
        </authorList>
    </citation>
    <scope>NUCLEOTIDE SEQUENCE [LARGE SCALE GENOMIC DNA]</scope>
    <source>
        <strain evidence="5">ATCC 51364 / DSM 43886 / JCM 6844 / KCTC 9398 / NBRC 14523 / NRRL B-16468 / INA 2240</strain>
    </source>
</reference>
<dbReference type="Proteomes" id="UP000325787">
    <property type="component" value="Chromosome"/>
</dbReference>
<dbReference type="GO" id="GO:0034220">
    <property type="term" value="P:monoatomic ion transmembrane transport"/>
    <property type="evidence" value="ECO:0007669"/>
    <property type="project" value="UniProtKB-KW"/>
</dbReference>
<dbReference type="Pfam" id="PF07885">
    <property type="entry name" value="Ion_trans_2"/>
    <property type="match status" value="1"/>
</dbReference>
<feature type="domain" description="Potassium channel" evidence="3">
    <location>
        <begin position="71"/>
        <end position="150"/>
    </location>
</feature>
<feature type="transmembrane region" description="Helical" evidence="2">
    <location>
        <begin position="35"/>
        <end position="54"/>
    </location>
</feature>
<dbReference type="EMBL" id="CP034550">
    <property type="protein sequence ID" value="QFZ19650.1"/>
    <property type="molecule type" value="Genomic_DNA"/>
</dbReference>
<keyword evidence="2" id="KW-0812">Transmembrane</keyword>
<evidence type="ECO:0000313" key="4">
    <source>
        <dbReference type="EMBL" id="QFZ19650.1"/>
    </source>
</evidence>
<dbReference type="SUPFAM" id="SSF81324">
    <property type="entry name" value="Voltage-gated potassium channels"/>
    <property type="match status" value="1"/>
</dbReference>
<keyword evidence="4" id="KW-0406">Ion transport</keyword>
<evidence type="ECO:0000259" key="3">
    <source>
        <dbReference type="Pfam" id="PF07885"/>
    </source>
</evidence>
<keyword evidence="5" id="KW-1185">Reference proteome</keyword>
<evidence type="ECO:0000313" key="5">
    <source>
        <dbReference type="Proteomes" id="UP000325787"/>
    </source>
</evidence>